<keyword evidence="2" id="KW-1185">Reference proteome</keyword>
<dbReference type="PANTHER" id="PTHR37067:SF3">
    <property type="entry name" value="PX DOMAIN-CONTAINING PROTEIN"/>
    <property type="match status" value="1"/>
</dbReference>
<protein>
    <submittedName>
        <fullName evidence="1">Uncharacterized protein</fullName>
    </submittedName>
</protein>
<gene>
    <name evidence="1" type="ORF">CSSPJE1EN1_LOCUS16597</name>
</gene>
<dbReference type="Proteomes" id="UP001497444">
    <property type="component" value="Chromosome 3"/>
</dbReference>
<name>A0ABP0WW79_9BRYO</name>
<accession>A0ABP0WW79</accession>
<dbReference type="PANTHER" id="PTHR37067">
    <property type="entry name" value="PX DOMAIN-CONTAINING PROTEIN"/>
    <property type="match status" value="1"/>
</dbReference>
<reference evidence="1" key="1">
    <citation type="submission" date="2024-02" db="EMBL/GenBank/DDBJ databases">
        <authorList>
            <consortium name="ELIXIR-Norway"/>
            <consortium name="Elixir Norway"/>
        </authorList>
    </citation>
    <scope>NUCLEOTIDE SEQUENCE</scope>
</reference>
<dbReference type="EMBL" id="OZ020098">
    <property type="protein sequence ID" value="CAK9271119.1"/>
    <property type="molecule type" value="Genomic_DNA"/>
</dbReference>
<evidence type="ECO:0000313" key="1">
    <source>
        <dbReference type="EMBL" id="CAK9271119.1"/>
    </source>
</evidence>
<organism evidence="1 2">
    <name type="scientific">Sphagnum jensenii</name>
    <dbReference type="NCBI Taxonomy" id="128206"/>
    <lineage>
        <taxon>Eukaryota</taxon>
        <taxon>Viridiplantae</taxon>
        <taxon>Streptophyta</taxon>
        <taxon>Embryophyta</taxon>
        <taxon>Bryophyta</taxon>
        <taxon>Sphagnophytina</taxon>
        <taxon>Sphagnopsida</taxon>
        <taxon>Sphagnales</taxon>
        <taxon>Sphagnaceae</taxon>
        <taxon>Sphagnum</taxon>
    </lineage>
</organism>
<proteinExistence type="predicted"/>
<sequence length="189" mass="21829">MECFNRLDTVGKEEVVKQVTMYVMRVLLGLNNVKAERDSNNDPLYDEAPPVMLGQLVSMRPGAFVKDVVNVFRAQLSRFWDEQTIDKIEDGHCELFWMYSSDANLRSIISKHTVHMMFNEAWDSLPDRFGALRRFCGGLATAFANMVAVEFDFSILKWEMNENRTSLMHLSLEGIFQCKQRHVLANLLQ</sequence>
<evidence type="ECO:0000313" key="2">
    <source>
        <dbReference type="Proteomes" id="UP001497444"/>
    </source>
</evidence>